<evidence type="ECO:0000313" key="4">
    <source>
        <dbReference type="EMBL" id="PAP76170.1"/>
    </source>
</evidence>
<dbReference type="InterPro" id="IPR036873">
    <property type="entry name" value="Rhodanese-like_dom_sf"/>
</dbReference>
<name>A0A271IYG4_9BACT</name>
<dbReference type="OrthoDB" id="9770030at2"/>
<feature type="domain" description="Rhodanese" evidence="3">
    <location>
        <begin position="159"/>
        <end position="281"/>
    </location>
</feature>
<dbReference type="Proteomes" id="UP000216339">
    <property type="component" value="Unassembled WGS sequence"/>
</dbReference>
<dbReference type="PANTHER" id="PTHR43855">
    <property type="entry name" value="THIOSULFATE SULFURTRANSFERASE"/>
    <property type="match status" value="1"/>
</dbReference>
<proteinExistence type="predicted"/>
<protein>
    <recommendedName>
        <fullName evidence="2">Sulfurtransferase</fullName>
    </recommendedName>
</protein>
<organism evidence="4 5">
    <name type="scientific">Rubrivirga marina</name>
    <dbReference type="NCBI Taxonomy" id="1196024"/>
    <lineage>
        <taxon>Bacteria</taxon>
        <taxon>Pseudomonadati</taxon>
        <taxon>Rhodothermota</taxon>
        <taxon>Rhodothermia</taxon>
        <taxon>Rhodothermales</taxon>
        <taxon>Rubricoccaceae</taxon>
        <taxon>Rubrivirga</taxon>
    </lineage>
</organism>
<dbReference type="CDD" id="cd01448">
    <property type="entry name" value="TST_Repeat_1"/>
    <property type="match status" value="1"/>
</dbReference>
<dbReference type="AlphaFoldDB" id="A0A271IYG4"/>
<keyword evidence="5" id="KW-1185">Reference proteome</keyword>
<dbReference type="EMBL" id="MQWD01000001">
    <property type="protein sequence ID" value="PAP76170.1"/>
    <property type="molecule type" value="Genomic_DNA"/>
</dbReference>
<dbReference type="GO" id="GO:0004792">
    <property type="term" value="F:thiosulfate-cyanide sulfurtransferase activity"/>
    <property type="evidence" value="ECO:0007669"/>
    <property type="project" value="InterPro"/>
</dbReference>
<evidence type="ECO:0000256" key="1">
    <source>
        <dbReference type="ARBA" id="ARBA00022737"/>
    </source>
</evidence>
<evidence type="ECO:0000259" key="3">
    <source>
        <dbReference type="PROSITE" id="PS50206"/>
    </source>
</evidence>
<dbReference type="PROSITE" id="PS00683">
    <property type="entry name" value="RHODANESE_2"/>
    <property type="match status" value="1"/>
</dbReference>
<dbReference type="PROSITE" id="PS50206">
    <property type="entry name" value="RHODANESE_3"/>
    <property type="match status" value="2"/>
</dbReference>
<dbReference type="InterPro" id="IPR001307">
    <property type="entry name" value="Thiosulphate_STrfase_CS"/>
</dbReference>
<sequence>MSEYAHPEVLVSTDWVAKHLADTERVRVIESNEDVLLYATGHLHNAVHVDWQTDLQDPDVRDYIGQKPFEALCSRLGIRPDTTLVFYGDKSNWWATYAFWTFKMFGHADCRVMDGGRAKWEAEGRTLTTEVPKYDSTDYSAEKPDPSIRAFRDDVLAHMQDGGALVDVRSPAEYIGEISHAPHDPASEAALRAGHIPGASNVPWSRAANADGTFKSREDLEAIYLEEQDLDPKAETIAYCRIGERSSHTWFVLKYLLGFKDVRNYDGSWTEWGNLVGVPVEKGEPDDDGDLDD</sequence>
<dbReference type="RefSeq" id="WP_095509811.1">
    <property type="nucleotide sequence ID" value="NZ_MQWD01000001.1"/>
</dbReference>
<reference evidence="4 5" key="1">
    <citation type="submission" date="2016-11" db="EMBL/GenBank/DDBJ databases">
        <title>Study of marine rhodopsin-containing bacteria.</title>
        <authorList>
            <person name="Yoshizawa S."/>
            <person name="Kumagai Y."/>
            <person name="Kogure K."/>
        </authorList>
    </citation>
    <scope>NUCLEOTIDE SEQUENCE [LARGE SCALE GENOMIC DNA]</scope>
    <source>
        <strain evidence="4 5">SAORIC-28</strain>
    </source>
</reference>
<comment type="caution">
    <text evidence="4">The sequence shown here is derived from an EMBL/GenBank/DDBJ whole genome shotgun (WGS) entry which is preliminary data.</text>
</comment>
<keyword evidence="1" id="KW-0677">Repeat</keyword>
<dbReference type="InterPro" id="IPR051126">
    <property type="entry name" value="Thiosulfate_sulfurtransferase"/>
</dbReference>
<dbReference type="Pfam" id="PF00581">
    <property type="entry name" value="Rhodanese"/>
    <property type="match status" value="2"/>
</dbReference>
<dbReference type="CDD" id="cd01449">
    <property type="entry name" value="TST_Repeat_2"/>
    <property type="match status" value="1"/>
</dbReference>
<dbReference type="Gene3D" id="3.40.250.10">
    <property type="entry name" value="Rhodanese-like domain"/>
    <property type="match status" value="2"/>
</dbReference>
<evidence type="ECO:0000256" key="2">
    <source>
        <dbReference type="RuleBase" id="RU000507"/>
    </source>
</evidence>
<accession>A0A271IYG4</accession>
<feature type="domain" description="Rhodanese" evidence="3">
    <location>
        <begin position="22"/>
        <end position="129"/>
    </location>
</feature>
<dbReference type="PANTHER" id="PTHR43855:SF1">
    <property type="entry name" value="THIOSULFATE SULFURTRANSFERASE"/>
    <property type="match status" value="1"/>
</dbReference>
<gene>
    <name evidence="4" type="ORF">BSZ37_06770</name>
</gene>
<dbReference type="SMART" id="SM00450">
    <property type="entry name" value="RHOD"/>
    <property type="match status" value="2"/>
</dbReference>
<keyword evidence="2 4" id="KW-0808">Transferase</keyword>
<evidence type="ECO:0000313" key="5">
    <source>
        <dbReference type="Proteomes" id="UP000216339"/>
    </source>
</evidence>
<dbReference type="SUPFAM" id="SSF52821">
    <property type="entry name" value="Rhodanese/Cell cycle control phosphatase"/>
    <property type="match status" value="2"/>
</dbReference>
<dbReference type="InterPro" id="IPR001763">
    <property type="entry name" value="Rhodanese-like_dom"/>
</dbReference>